<comment type="subcellular location">
    <subcellularLocation>
        <location evidence="1 10">Cell membrane</location>
        <topology evidence="1 10">Multi-pass membrane protein</topology>
    </subcellularLocation>
</comment>
<evidence type="ECO:0000256" key="5">
    <source>
        <dbReference type="ARBA" id="ARBA00022725"/>
    </source>
</evidence>
<keyword evidence="11" id="KW-1185">Reference proteome</keyword>
<evidence type="ECO:0000256" key="1">
    <source>
        <dbReference type="ARBA" id="ARBA00004651"/>
    </source>
</evidence>
<evidence type="ECO:0000256" key="9">
    <source>
        <dbReference type="ARBA" id="ARBA00023224"/>
    </source>
</evidence>
<evidence type="ECO:0000256" key="3">
    <source>
        <dbReference type="ARBA" id="ARBA00022606"/>
    </source>
</evidence>
<evidence type="ECO:0000313" key="11">
    <source>
        <dbReference type="Proteomes" id="UP000504631"/>
    </source>
</evidence>
<dbReference type="RefSeq" id="XP_033349667.1">
    <property type="nucleotide sequence ID" value="XM_033493776.1"/>
</dbReference>
<accession>A0A6J3K990</accession>
<dbReference type="Proteomes" id="UP000504631">
    <property type="component" value="Unplaced"/>
</dbReference>
<comment type="similarity">
    <text evidence="10">Belongs to the insect chemoreceptor superfamily. Heteromeric odorant receptor channel (TC 1.A.69) family.</text>
</comment>
<dbReference type="Pfam" id="PF02949">
    <property type="entry name" value="7tm_6"/>
    <property type="match status" value="1"/>
</dbReference>
<evidence type="ECO:0000256" key="6">
    <source>
        <dbReference type="ARBA" id="ARBA00022989"/>
    </source>
</evidence>
<dbReference type="GO" id="GO:0005549">
    <property type="term" value="F:odorant binding"/>
    <property type="evidence" value="ECO:0007669"/>
    <property type="project" value="InterPro"/>
</dbReference>
<keyword evidence="3 10" id="KW-0716">Sensory transduction</keyword>
<proteinExistence type="inferred from homology"/>
<evidence type="ECO:0000256" key="2">
    <source>
        <dbReference type="ARBA" id="ARBA00022475"/>
    </source>
</evidence>
<evidence type="ECO:0000256" key="7">
    <source>
        <dbReference type="ARBA" id="ARBA00023136"/>
    </source>
</evidence>
<feature type="transmembrane region" description="Helical" evidence="10">
    <location>
        <begin position="277"/>
        <end position="297"/>
    </location>
</feature>
<keyword evidence="4 10" id="KW-0812">Transmembrane</keyword>
<dbReference type="InterPro" id="IPR004117">
    <property type="entry name" value="7tm6_olfct_rcpt"/>
</dbReference>
<dbReference type="GO" id="GO:0007165">
    <property type="term" value="P:signal transduction"/>
    <property type="evidence" value="ECO:0007669"/>
    <property type="project" value="UniProtKB-KW"/>
</dbReference>
<keyword evidence="6 10" id="KW-1133">Transmembrane helix</keyword>
<evidence type="ECO:0000313" key="12">
    <source>
        <dbReference type="RefSeq" id="XP_033349667.1"/>
    </source>
</evidence>
<feature type="transmembrane region" description="Helical" evidence="10">
    <location>
        <begin position="68"/>
        <end position="91"/>
    </location>
</feature>
<evidence type="ECO:0000256" key="8">
    <source>
        <dbReference type="ARBA" id="ARBA00023170"/>
    </source>
</evidence>
<comment type="caution">
    <text evidence="10">Lacks conserved residue(s) required for the propagation of feature annotation.</text>
</comment>
<dbReference type="KEGG" id="bvk:117233451"/>
<keyword evidence="9 10" id="KW-0807">Transducer</keyword>
<gene>
    <name evidence="12" type="primary">LOC117233451</name>
</gene>
<dbReference type="GeneID" id="117233451"/>
<dbReference type="GO" id="GO:0005886">
    <property type="term" value="C:plasma membrane"/>
    <property type="evidence" value="ECO:0007669"/>
    <property type="project" value="UniProtKB-SubCell"/>
</dbReference>
<keyword evidence="2" id="KW-1003">Cell membrane</keyword>
<sequence>MSKQITPEDVIQFTRLSVALSFCWPSADNSGSYKIAQICIVINAFLILLPSLYSIYLYLVDISFHLEALFKCINLTIYTTQLIIQTCICWIKRDKLQRIIDEMVKCVNEAQNFERDIFMAHIVKYNIIYVGYVVAIYATLTFFIFGPLVLPIPTLVEVEYPFQVNYTPVNFIIYLHHSSACLAVTAHLCIGVFGALLMWFAAVRFECLVVEIQKTTNIRMLVVCIKKQLHLRRYAEEVVGCFRFIILYVLGMTTFTITLCGILLIVDSPVTTKVELLDASAFCLILTFMYAWPADYLQDASVNVSRSVYYMEWYKQPLEMQKDILTALVHQKPVTLSVGCFMPELNLRFYCSFVSNAFSFCTALRTMVQDH</sequence>
<dbReference type="PANTHER" id="PTHR21137">
    <property type="entry name" value="ODORANT RECEPTOR"/>
    <property type="match status" value="1"/>
</dbReference>
<evidence type="ECO:0000256" key="10">
    <source>
        <dbReference type="RuleBase" id="RU351113"/>
    </source>
</evidence>
<protein>
    <recommendedName>
        <fullName evidence="10">Odorant receptor</fullName>
    </recommendedName>
</protein>
<evidence type="ECO:0000256" key="4">
    <source>
        <dbReference type="ARBA" id="ARBA00022692"/>
    </source>
</evidence>
<dbReference type="GO" id="GO:0004984">
    <property type="term" value="F:olfactory receptor activity"/>
    <property type="evidence" value="ECO:0007669"/>
    <property type="project" value="InterPro"/>
</dbReference>
<organism evidence="11 12">
    <name type="scientific">Bombus vosnesenskii</name>
    <dbReference type="NCBI Taxonomy" id="207650"/>
    <lineage>
        <taxon>Eukaryota</taxon>
        <taxon>Metazoa</taxon>
        <taxon>Ecdysozoa</taxon>
        <taxon>Arthropoda</taxon>
        <taxon>Hexapoda</taxon>
        <taxon>Insecta</taxon>
        <taxon>Pterygota</taxon>
        <taxon>Neoptera</taxon>
        <taxon>Endopterygota</taxon>
        <taxon>Hymenoptera</taxon>
        <taxon>Apocrita</taxon>
        <taxon>Aculeata</taxon>
        <taxon>Apoidea</taxon>
        <taxon>Anthophila</taxon>
        <taxon>Apidae</taxon>
        <taxon>Bombus</taxon>
        <taxon>Pyrobombus</taxon>
    </lineage>
</organism>
<keyword evidence="8 10" id="KW-0675">Receptor</keyword>
<feature type="transmembrane region" description="Helical" evidence="10">
    <location>
        <begin position="35"/>
        <end position="56"/>
    </location>
</feature>
<feature type="transmembrane region" description="Helical" evidence="10">
    <location>
        <begin position="127"/>
        <end position="152"/>
    </location>
</feature>
<dbReference type="AlphaFoldDB" id="A0A6J3K990"/>
<dbReference type="PANTHER" id="PTHR21137:SF35">
    <property type="entry name" value="ODORANT RECEPTOR 19A-RELATED"/>
    <property type="match status" value="1"/>
</dbReference>
<feature type="transmembrane region" description="Helical" evidence="10">
    <location>
        <begin position="172"/>
        <end position="200"/>
    </location>
</feature>
<reference evidence="12" key="1">
    <citation type="submission" date="2025-08" db="UniProtKB">
        <authorList>
            <consortium name="RefSeq"/>
        </authorList>
    </citation>
    <scope>IDENTIFICATION</scope>
    <source>
        <tissue evidence="12">Muscle</tissue>
    </source>
</reference>
<feature type="transmembrane region" description="Helical" evidence="10">
    <location>
        <begin position="241"/>
        <end position="265"/>
    </location>
</feature>
<keyword evidence="7 10" id="KW-0472">Membrane</keyword>
<name>A0A6J3K990_9HYME</name>
<keyword evidence="5 10" id="KW-0552">Olfaction</keyword>